<evidence type="ECO:0000256" key="5">
    <source>
        <dbReference type="ARBA" id="ARBA00023015"/>
    </source>
</evidence>
<comment type="function">
    <text evidence="7">Responsible for the coupling of flagellin expression to flagellar assembly by preventing expression of the flagellin genes when a component of the middle class of proteins is defective. It negatively regulates flagellar genes by inhibiting the activity of FliA by directly binding to FliA.</text>
</comment>
<keyword evidence="12" id="KW-1185">Reference proteome</keyword>
<evidence type="ECO:0000256" key="1">
    <source>
        <dbReference type="ARBA" id="ARBA00005322"/>
    </source>
</evidence>
<evidence type="ECO:0000256" key="6">
    <source>
        <dbReference type="ARBA" id="ARBA00023163"/>
    </source>
</evidence>
<gene>
    <name evidence="11" type="ORF">BIW53_07965</name>
</gene>
<keyword evidence="3" id="KW-0678">Repressor</keyword>
<evidence type="ECO:0000313" key="12">
    <source>
        <dbReference type="Proteomes" id="UP000180253"/>
    </source>
</evidence>
<dbReference type="SUPFAM" id="SSF101498">
    <property type="entry name" value="Anti-sigma factor FlgM"/>
    <property type="match status" value="1"/>
</dbReference>
<dbReference type="InterPro" id="IPR035890">
    <property type="entry name" value="Anti-sigma-28_factor_FlgM_sf"/>
</dbReference>
<evidence type="ECO:0000256" key="2">
    <source>
        <dbReference type="ARBA" id="ARBA00017823"/>
    </source>
</evidence>
<dbReference type="InterPro" id="IPR031316">
    <property type="entry name" value="FlgM_C"/>
</dbReference>
<keyword evidence="11" id="KW-0969">Cilium</keyword>
<dbReference type="GO" id="GO:0044781">
    <property type="term" value="P:bacterial-type flagellum organization"/>
    <property type="evidence" value="ECO:0007669"/>
    <property type="project" value="UniProtKB-KW"/>
</dbReference>
<feature type="compositionally biased region" description="Polar residues" evidence="9">
    <location>
        <begin position="28"/>
        <end position="38"/>
    </location>
</feature>
<evidence type="ECO:0000259" key="10">
    <source>
        <dbReference type="Pfam" id="PF04316"/>
    </source>
</evidence>
<dbReference type="Pfam" id="PF04316">
    <property type="entry name" value="FlgM"/>
    <property type="match status" value="1"/>
</dbReference>
<feature type="domain" description="Anti-sigma-28 factor FlgM C-terminal" evidence="10">
    <location>
        <begin position="47"/>
        <end position="100"/>
    </location>
</feature>
<dbReference type="EMBL" id="MNAN01000028">
    <property type="protein sequence ID" value="OHU95756.1"/>
    <property type="molecule type" value="Genomic_DNA"/>
</dbReference>
<proteinExistence type="inferred from homology"/>
<keyword evidence="4" id="KW-1005">Bacterial flagellum biogenesis</keyword>
<evidence type="ECO:0000256" key="4">
    <source>
        <dbReference type="ARBA" id="ARBA00022795"/>
    </source>
</evidence>
<feature type="compositionally biased region" description="Polar residues" evidence="9">
    <location>
        <begin position="1"/>
        <end position="20"/>
    </location>
</feature>
<evidence type="ECO:0000256" key="8">
    <source>
        <dbReference type="ARBA" id="ARBA00030117"/>
    </source>
</evidence>
<protein>
    <recommendedName>
        <fullName evidence="2">Negative regulator of flagellin synthesis</fullName>
    </recommendedName>
    <alternativeName>
        <fullName evidence="8">Anti-sigma-28 factor</fullName>
    </alternativeName>
</protein>
<dbReference type="GO" id="GO:0045892">
    <property type="term" value="P:negative regulation of DNA-templated transcription"/>
    <property type="evidence" value="ECO:0007669"/>
    <property type="project" value="InterPro"/>
</dbReference>
<keyword evidence="11" id="KW-0282">Flagellum</keyword>
<sequence length="108" mass="11784">MVNNVKGQTQSNSVLNNIKQQKAELQKNEANANSSAQTKAPEKAASDSVSLTPQARQLKNLQDKAQEAPAFDSEKVAELKKAISEGKYQIDAQKLAKNIAAFEFDMYG</sequence>
<keyword evidence="5" id="KW-0805">Transcription regulation</keyword>
<dbReference type="STRING" id="327939.BIW53_07965"/>
<evidence type="ECO:0000313" key="11">
    <source>
        <dbReference type="EMBL" id="OHU95756.1"/>
    </source>
</evidence>
<dbReference type="RefSeq" id="WP_070991330.1">
    <property type="nucleotide sequence ID" value="NZ_CBCSHD010000001.1"/>
</dbReference>
<dbReference type="NCBIfam" id="TIGR03824">
    <property type="entry name" value="FlgM_jcvi"/>
    <property type="match status" value="1"/>
</dbReference>
<keyword evidence="11" id="KW-0966">Cell projection</keyword>
<name>A0A1S1N7Y2_9GAMM</name>
<feature type="region of interest" description="Disordered" evidence="9">
    <location>
        <begin position="1"/>
        <end position="69"/>
    </location>
</feature>
<comment type="caution">
    <text evidence="11">The sequence shown here is derived from an EMBL/GenBank/DDBJ whole genome shotgun (WGS) entry which is preliminary data.</text>
</comment>
<evidence type="ECO:0000256" key="7">
    <source>
        <dbReference type="ARBA" id="ARBA00024739"/>
    </source>
</evidence>
<organism evidence="11 12">
    <name type="scientific">Pseudoalteromonas byunsanensis</name>
    <dbReference type="NCBI Taxonomy" id="327939"/>
    <lineage>
        <taxon>Bacteria</taxon>
        <taxon>Pseudomonadati</taxon>
        <taxon>Pseudomonadota</taxon>
        <taxon>Gammaproteobacteria</taxon>
        <taxon>Alteromonadales</taxon>
        <taxon>Pseudoalteromonadaceae</taxon>
        <taxon>Pseudoalteromonas</taxon>
    </lineage>
</organism>
<feature type="compositionally biased region" description="Polar residues" evidence="9">
    <location>
        <begin position="47"/>
        <end position="60"/>
    </location>
</feature>
<evidence type="ECO:0000256" key="3">
    <source>
        <dbReference type="ARBA" id="ARBA00022491"/>
    </source>
</evidence>
<dbReference type="InterPro" id="IPR007412">
    <property type="entry name" value="FlgM"/>
</dbReference>
<dbReference type="AlphaFoldDB" id="A0A1S1N7Y2"/>
<keyword evidence="6" id="KW-0804">Transcription</keyword>
<comment type="similarity">
    <text evidence="1">Belongs to the FlgM family.</text>
</comment>
<evidence type="ECO:0000256" key="9">
    <source>
        <dbReference type="SAM" id="MobiDB-lite"/>
    </source>
</evidence>
<reference evidence="11 12" key="1">
    <citation type="submission" date="2016-10" db="EMBL/GenBank/DDBJ databases">
        <title>Pseudoalteromonas amylolytica sp. nov., isolated from the surface seawater.</title>
        <authorList>
            <person name="Wu Y.-H."/>
            <person name="Cheng H."/>
            <person name="Jin X.-B."/>
            <person name="Wang C.-S."/>
            <person name="Xu X.-W."/>
        </authorList>
    </citation>
    <scope>NUCLEOTIDE SEQUENCE [LARGE SCALE GENOMIC DNA]</scope>
    <source>
        <strain evidence="11 12">JCM 12483</strain>
    </source>
</reference>
<dbReference type="OrthoDB" id="5797147at2"/>
<dbReference type="Proteomes" id="UP000180253">
    <property type="component" value="Unassembled WGS sequence"/>
</dbReference>
<accession>A0A1S1N7Y2</accession>